<gene>
    <name evidence="10 14" type="primary">miaA</name>
    <name evidence="14" type="ORF">PQ465_00355</name>
</gene>
<comment type="similarity">
    <text evidence="3 10 13">Belongs to the IPP transferase family.</text>
</comment>
<dbReference type="EMBL" id="CP117880">
    <property type="protein sequence ID" value="WDF68850.1"/>
    <property type="molecule type" value="Genomic_DNA"/>
</dbReference>
<evidence type="ECO:0000256" key="1">
    <source>
        <dbReference type="ARBA" id="ARBA00001946"/>
    </source>
</evidence>
<feature type="binding site" evidence="10">
    <location>
        <begin position="15"/>
        <end position="22"/>
    </location>
    <ligand>
        <name>ATP</name>
        <dbReference type="ChEBI" id="CHEBI:30616"/>
    </ligand>
</feature>
<proteinExistence type="inferred from homology"/>
<organism evidence="14 15">
    <name type="scientific">Sphingobacterium oryzagri</name>
    <dbReference type="NCBI Taxonomy" id="3025669"/>
    <lineage>
        <taxon>Bacteria</taxon>
        <taxon>Pseudomonadati</taxon>
        <taxon>Bacteroidota</taxon>
        <taxon>Sphingobacteriia</taxon>
        <taxon>Sphingobacteriales</taxon>
        <taxon>Sphingobacteriaceae</taxon>
        <taxon>Sphingobacterium</taxon>
    </lineage>
</organism>
<dbReference type="InterPro" id="IPR039657">
    <property type="entry name" value="Dimethylallyltransferase"/>
</dbReference>
<comment type="catalytic activity">
    <reaction evidence="9 10 11">
        <text>adenosine(37) in tRNA + dimethylallyl diphosphate = N(6)-dimethylallyladenosine(37) in tRNA + diphosphate</text>
        <dbReference type="Rhea" id="RHEA:26482"/>
        <dbReference type="Rhea" id="RHEA-COMP:10162"/>
        <dbReference type="Rhea" id="RHEA-COMP:10375"/>
        <dbReference type="ChEBI" id="CHEBI:33019"/>
        <dbReference type="ChEBI" id="CHEBI:57623"/>
        <dbReference type="ChEBI" id="CHEBI:74411"/>
        <dbReference type="ChEBI" id="CHEBI:74415"/>
        <dbReference type="EC" id="2.5.1.75"/>
    </reaction>
</comment>
<keyword evidence="6 10" id="KW-0547">Nucleotide-binding</keyword>
<dbReference type="PANTHER" id="PTHR11088:SF60">
    <property type="entry name" value="TRNA DIMETHYLALLYLTRANSFERASE"/>
    <property type="match status" value="1"/>
</dbReference>
<dbReference type="SUPFAM" id="SSF52540">
    <property type="entry name" value="P-loop containing nucleoside triphosphate hydrolases"/>
    <property type="match status" value="1"/>
</dbReference>
<evidence type="ECO:0000256" key="11">
    <source>
        <dbReference type="RuleBase" id="RU003783"/>
    </source>
</evidence>
<evidence type="ECO:0000256" key="9">
    <source>
        <dbReference type="ARBA" id="ARBA00049563"/>
    </source>
</evidence>
<evidence type="ECO:0000256" key="4">
    <source>
        <dbReference type="ARBA" id="ARBA00022679"/>
    </source>
</evidence>
<comment type="cofactor">
    <cofactor evidence="1 10">
        <name>Mg(2+)</name>
        <dbReference type="ChEBI" id="CHEBI:18420"/>
    </cofactor>
</comment>
<keyword evidence="15" id="KW-1185">Reference proteome</keyword>
<dbReference type="Gene3D" id="3.40.50.300">
    <property type="entry name" value="P-loop containing nucleotide triphosphate hydrolases"/>
    <property type="match status" value="1"/>
</dbReference>
<comment type="caution">
    <text evidence="10">Lacks conserved residue(s) required for the propagation of feature annotation.</text>
</comment>
<dbReference type="HAMAP" id="MF_00185">
    <property type="entry name" value="IPP_trans"/>
    <property type="match status" value="1"/>
</dbReference>
<dbReference type="GO" id="GO:0052381">
    <property type="term" value="F:tRNA dimethylallyltransferase activity"/>
    <property type="evidence" value="ECO:0007669"/>
    <property type="project" value="UniProtKB-EC"/>
</dbReference>
<comment type="subunit">
    <text evidence="10">Monomer.</text>
</comment>
<evidence type="ECO:0000256" key="3">
    <source>
        <dbReference type="ARBA" id="ARBA00005842"/>
    </source>
</evidence>
<dbReference type="PANTHER" id="PTHR11088">
    <property type="entry name" value="TRNA DIMETHYLALLYLTRANSFERASE"/>
    <property type="match status" value="1"/>
</dbReference>
<dbReference type="Proteomes" id="UP001221558">
    <property type="component" value="Chromosome"/>
</dbReference>
<dbReference type="InterPro" id="IPR027417">
    <property type="entry name" value="P-loop_NTPase"/>
</dbReference>
<feature type="site" description="Interaction with substrate tRNA" evidence="10">
    <location>
        <position position="105"/>
    </location>
</feature>
<name>A0ABY7WIQ1_9SPHI</name>
<comment type="function">
    <text evidence="2 10 12">Catalyzes the transfer of a dimethylallyl group onto the adenine at position 37 in tRNAs that read codons beginning with uridine, leading to the formation of N6-(dimethylallyl)adenosine (i(6)A).</text>
</comment>
<protein>
    <recommendedName>
        <fullName evidence="10">tRNA dimethylallyltransferase</fullName>
        <ecNumber evidence="10">2.5.1.75</ecNumber>
    </recommendedName>
    <alternativeName>
        <fullName evidence="10">Dimethylallyl diphosphate:tRNA dimethylallyltransferase</fullName>
        <shortName evidence="10">DMAPP:tRNA dimethylallyltransferase</shortName>
        <shortName evidence="10">DMATase</shortName>
    </alternativeName>
    <alternativeName>
        <fullName evidence="10">Isopentenyl-diphosphate:tRNA isopentenyltransferase</fullName>
        <shortName evidence="10">IPP transferase</shortName>
        <shortName evidence="10">IPPT</shortName>
        <shortName evidence="10">IPTase</shortName>
    </alternativeName>
</protein>
<evidence type="ECO:0000256" key="13">
    <source>
        <dbReference type="RuleBase" id="RU003785"/>
    </source>
</evidence>
<evidence type="ECO:0000256" key="5">
    <source>
        <dbReference type="ARBA" id="ARBA00022694"/>
    </source>
</evidence>
<evidence type="ECO:0000256" key="6">
    <source>
        <dbReference type="ARBA" id="ARBA00022741"/>
    </source>
</evidence>
<dbReference type="NCBIfam" id="TIGR00174">
    <property type="entry name" value="miaA"/>
    <property type="match status" value="1"/>
</dbReference>
<keyword evidence="4 10" id="KW-0808">Transferase</keyword>
<dbReference type="InterPro" id="IPR018022">
    <property type="entry name" value="IPT"/>
</dbReference>
<evidence type="ECO:0000313" key="15">
    <source>
        <dbReference type="Proteomes" id="UP001221558"/>
    </source>
</evidence>
<evidence type="ECO:0000256" key="7">
    <source>
        <dbReference type="ARBA" id="ARBA00022840"/>
    </source>
</evidence>
<feature type="binding site" evidence="10">
    <location>
        <begin position="17"/>
        <end position="22"/>
    </location>
    <ligand>
        <name>substrate</name>
    </ligand>
</feature>
<evidence type="ECO:0000256" key="12">
    <source>
        <dbReference type="RuleBase" id="RU003784"/>
    </source>
</evidence>
<dbReference type="Pfam" id="PF01715">
    <property type="entry name" value="IPPT"/>
    <property type="match status" value="1"/>
</dbReference>
<keyword evidence="8 10" id="KW-0460">Magnesium</keyword>
<dbReference type="EC" id="2.5.1.75" evidence="10"/>
<keyword evidence="7 10" id="KW-0067">ATP-binding</keyword>
<evidence type="ECO:0000256" key="2">
    <source>
        <dbReference type="ARBA" id="ARBA00003213"/>
    </source>
</evidence>
<evidence type="ECO:0000313" key="14">
    <source>
        <dbReference type="EMBL" id="WDF68850.1"/>
    </source>
</evidence>
<feature type="site" description="Interaction with substrate tRNA" evidence="10">
    <location>
        <position position="128"/>
    </location>
</feature>
<evidence type="ECO:0000256" key="8">
    <source>
        <dbReference type="ARBA" id="ARBA00022842"/>
    </source>
</evidence>
<feature type="region of interest" description="Interaction with substrate tRNA" evidence="10">
    <location>
        <begin position="40"/>
        <end position="43"/>
    </location>
</feature>
<keyword evidence="5 10" id="KW-0819">tRNA processing</keyword>
<dbReference type="RefSeq" id="WP_274267578.1">
    <property type="nucleotide sequence ID" value="NZ_CP117880.1"/>
</dbReference>
<reference evidence="14 15" key="1">
    <citation type="submission" date="2023-02" db="EMBL/GenBank/DDBJ databases">
        <title>Genome sequence of Sphingobacterium sp. KACC 22765.</title>
        <authorList>
            <person name="Kim S."/>
            <person name="Heo J."/>
            <person name="Kwon S.-W."/>
        </authorList>
    </citation>
    <scope>NUCLEOTIDE SEQUENCE [LARGE SCALE GENOMIC DNA]</scope>
    <source>
        <strain evidence="14 15">KACC 22765</strain>
    </source>
</reference>
<evidence type="ECO:0000256" key="10">
    <source>
        <dbReference type="HAMAP-Rule" id="MF_00185"/>
    </source>
</evidence>
<accession>A0ABY7WIQ1</accession>
<sequence>MEAKLPPDFLYSILGPTAAGKTALAVALAKEISGEIISVDSRQVYRGMDIGTGKDLASYGNIPHHLIDIRDPQDRYDIFQFQQDFDEAFHQIITNDKKAIAVGGTGMYLHSLFVSQPYIQVPIDLALRERLLPQGKQELIAQLQTYQIPTDFQIDHSSHKRLIRAIEILEALQAGFKPSQSRPHYDAHLFGLDPDVALRRQHITARLQERIAEGLLEEVEGLLNRGLTHQDLQYYGLEYKYSSLYLLGELSKCNFTTKLETEIHRYAKRQMTFFRKMEKDGVAIHWLKTTETQARLEEILTYLTAKQR</sequence>